<name>A0A917C776_9BACL</name>
<reference evidence="14" key="2">
    <citation type="submission" date="2020-09" db="EMBL/GenBank/DDBJ databases">
        <authorList>
            <person name="Sun Q."/>
            <person name="Zhou Y."/>
        </authorList>
    </citation>
    <scope>NUCLEOTIDE SEQUENCE</scope>
    <source>
        <strain evidence="14">CGMCC 1.16134</strain>
    </source>
</reference>
<feature type="domain" description="SF4 helicase" evidence="13">
    <location>
        <begin position="186"/>
        <end position="450"/>
    </location>
</feature>
<dbReference type="InterPro" id="IPR036185">
    <property type="entry name" value="DNA_heli_DnaB-like_N_sf"/>
</dbReference>
<evidence type="ECO:0000256" key="9">
    <source>
        <dbReference type="ARBA" id="ARBA00023235"/>
    </source>
</evidence>
<dbReference type="Pfam" id="PF00772">
    <property type="entry name" value="DnaB"/>
    <property type="match status" value="1"/>
</dbReference>
<accession>A0A917C776</accession>
<dbReference type="InterPro" id="IPR007692">
    <property type="entry name" value="DNA_helicase_DnaB"/>
</dbReference>
<keyword evidence="6 12" id="KW-0347">Helicase</keyword>
<dbReference type="Pfam" id="PF03796">
    <property type="entry name" value="DnaB_C"/>
    <property type="match status" value="1"/>
</dbReference>
<gene>
    <name evidence="14" type="primary">dnaC</name>
    <name evidence="14" type="ORF">GCM10010912_16690</name>
</gene>
<dbReference type="SUPFAM" id="SSF52540">
    <property type="entry name" value="P-loop containing nucleoside triphosphate hydrolases"/>
    <property type="match status" value="1"/>
</dbReference>
<dbReference type="InterPro" id="IPR007693">
    <property type="entry name" value="DNA_helicase_DnaB-like_N"/>
</dbReference>
<comment type="caution">
    <text evidence="14">The sequence shown here is derived from an EMBL/GenBank/DDBJ whole genome shotgun (WGS) entry which is preliminary data.</text>
</comment>
<dbReference type="GO" id="GO:0003677">
    <property type="term" value="F:DNA binding"/>
    <property type="evidence" value="ECO:0007669"/>
    <property type="project" value="UniProtKB-UniRule"/>
</dbReference>
<evidence type="ECO:0000256" key="11">
    <source>
        <dbReference type="NCBIfam" id="TIGR00665"/>
    </source>
</evidence>
<keyword evidence="8 12" id="KW-0238">DNA-binding</keyword>
<dbReference type="Proteomes" id="UP000637643">
    <property type="component" value="Unassembled WGS sequence"/>
</dbReference>
<protein>
    <recommendedName>
        <fullName evidence="11 12">Replicative DNA helicase</fullName>
        <ecNumber evidence="11 12">5.6.2.3</ecNumber>
    </recommendedName>
</protein>
<keyword evidence="3 12" id="KW-0235">DNA replication</keyword>
<dbReference type="GO" id="GO:0006269">
    <property type="term" value="P:DNA replication, synthesis of primer"/>
    <property type="evidence" value="ECO:0007669"/>
    <property type="project" value="UniProtKB-UniRule"/>
</dbReference>
<dbReference type="NCBIfam" id="NF004384">
    <property type="entry name" value="PRK05748.1"/>
    <property type="match status" value="1"/>
</dbReference>
<keyword evidence="5 12" id="KW-0378">Hydrolase</keyword>
<evidence type="ECO:0000256" key="4">
    <source>
        <dbReference type="ARBA" id="ARBA00022741"/>
    </source>
</evidence>
<dbReference type="GO" id="GO:1990077">
    <property type="term" value="C:primosome complex"/>
    <property type="evidence" value="ECO:0007669"/>
    <property type="project" value="UniProtKB-UniRule"/>
</dbReference>
<dbReference type="SUPFAM" id="SSF48024">
    <property type="entry name" value="N-terminal domain of DnaB helicase"/>
    <property type="match status" value="1"/>
</dbReference>
<dbReference type="InterPro" id="IPR027417">
    <property type="entry name" value="P-loop_NTPase"/>
</dbReference>
<dbReference type="InterPro" id="IPR007694">
    <property type="entry name" value="DNA_helicase_DnaB-like_C"/>
</dbReference>
<keyword evidence="15" id="KW-1185">Reference proteome</keyword>
<evidence type="ECO:0000256" key="8">
    <source>
        <dbReference type="ARBA" id="ARBA00023125"/>
    </source>
</evidence>
<dbReference type="GO" id="GO:0043139">
    <property type="term" value="F:5'-3' DNA helicase activity"/>
    <property type="evidence" value="ECO:0007669"/>
    <property type="project" value="UniProtKB-EC"/>
</dbReference>
<keyword evidence="9" id="KW-0413">Isomerase</keyword>
<evidence type="ECO:0000256" key="10">
    <source>
        <dbReference type="ARBA" id="ARBA00048954"/>
    </source>
</evidence>
<dbReference type="NCBIfam" id="TIGR00665">
    <property type="entry name" value="DnaB"/>
    <property type="match status" value="1"/>
</dbReference>
<evidence type="ECO:0000259" key="13">
    <source>
        <dbReference type="PROSITE" id="PS51199"/>
    </source>
</evidence>
<evidence type="ECO:0000256" key="2">
    <source>
        <dbReference type="ARBA" id="ARBA00022515"/>
    </source>
</evidence>
<dbReference type="GO" id="GO:0016787">
    <property type="term" value="F:hydrolase activity"/>
    <property type="evidence" value="ECO:0007669"/>
    <property type="project" value="UniProtKB-KW"/>
</dbReference>
<dbReference type="GO" id="GO:0042802">
    <property type="term" value="F:identical protein binding"/>
    <property type="evidence" value="ECO:0007669"/>
    <property type="project" value="UniProtKB-ARBA"/>
</dbReference>
<dbReference type="GO" id="GO:0005524">
    <property type="term" value="F:ATP binding"/>
    <property type="evidence" value="ECO:0007669"/>
    <property type="project" value="UniProtKB-UniRule"/>
</dbReference>
<proteinExistence type="inferred from homology"/>
<organism evidence="14 15">
    <name type="scientific">Paenibacillus albidus</name>
    <dbReference type="NCBI Taxonomy" id="2041023"/>
    <lineage>
        <taxon>Bacteria</taxon>
        <taxon>Bacillati</taxon>
        <taxon>Bacillota</taxon>
        <taxon>Bacilli</taxon>
        <taxon>Bacillales</taxon>
        <taxon>Paenibacillaceae</taxon>
        <taxon>Paenibacillus</taxon>
    </lineage>
</organism>
<dbReference type="Gene3D" id="1.10.860.10">
    <property type="entry name" value="DNAb Helicase, Chain A"/>
    <property type="match status" value="1"/>
</dbReference>
<evidence type="ECO:0000256" key="12">
    <source>
        <dbReference type="RuleBase" id="RU362085"/>
    </source>
</evidence>
<dbReference type="PROSITE" id="PS51199">
    <property type="entry name" value="SF4_HELICASE"/>
    <property type="match status" value="1"/>
</dbReference>
<comment type="similarity">
    <text evidence="1 12">Belongs to the helicase family. DnaB subfamily.</text>
</comment>
<dbReference type="EC" id="5.6.2.3" evidence="11 12"/>
<evidence type="ECO:0000256" key="3">
    <source>
        <dbReference type="ARBA" id="ARBA00022705"/>
    </source>
</evidence>
<keyword evidence="7 12" id="KW-0067">ATP-binding</keyword>
<keyword evidence="2 12" id="KW-0639">Primosome</keyword>
<keyword evidence="4 12" id="KW-0547">Nucleotide-binding</keyword>
<dbReference type="FunFam" id="3.40.50.300:FF:000076">
    <property type="entry name" value="Replicative DNA helicase"/>
    <property type="match status" value="1"/>
</dbReference>
<evidence type="ECO:0000256" key="6">
    <source>
        <dbReference type="ARBA" id="ARBA00022806"/>
    </source>
</evidence>
<evidence type="ECO:0000256" key="1">
    <source>
        <dbReference type="ARBA" id="ARBA00008428"/>
    </source>
</evidence>
<dbReference type="GO" id="GO:0005829">
    <property type="term" value="C:cytosol"/>
    <property type="evidence" value="ECO:0007669"/>
    <property type="project" value="TreeGrafter"/>
</dbReference>
<evidence type="ECO:0000313" key="14">
    <source>
        <dbReference type="EMBL" id="GGF72245.1"/>
    </source>
</evidence>
<reference evidence="14" key="1">
    <citation type="journal article" date="2014" name="Int. J. Syst. Evol. Microbiol.">
        <title>Complete genome sequence of Corynebacterium casei LMG S-19264T (=DSM 44701T), isolated from a smear-ripened cheese.</title>
        <authorList>
            <consortium name="US DOE Joint Genome Institute (JGI-PGF)"/>
            <person name="Walter F."/>
            <person name="Albersmeier A."/>
            <person name="Kalinowski J."/>
            <person name="Ruckert C."/>
        </authorList>
    </citation>
    <scope>NUCLEOTIDE SEQUENCE</scope>
    <source>
        <strain evidence="14">CGMCC 1.16134</strain>
    </source>
</reference>
<dbReference type="CDD" id="cd00984">
    <property type="entry name" value="DnaB_C"/>
    <property type="match status" value="1"/>
</dbReference>
<evidence type="ECO:0000313" key="15">
    <source>
        <dbReference type="Proteomes" id="UP000637643"/>
    </source>
</evidence>
<comment type="catalytic activity">
    <reaction evidence="10 12">
        <text>ATP + H2O = ADP + phosphate + H(+)</text>
        <dbReference type="Rhea" id="RHEA:13065"/>
        <dbReference type="ChEBI" id="CHEBI:15377"/>
        <dbReference type="ChEBI" id="CHEBI:15378"/>
        <dbReference type="ChEBI" id="CHEBI:30616"/>
        <dbReference type="ChEBI" id="CHEBI:43474"/>
        <dbReference type="ChEBI" id="CHEBI:456216"/>
        <dbReference type="EC" id="5.6.2.3"/>
    </reaction>
</comment>
<evidence type="ECO:0000256" key="5">
    <source>
        <dbReference type="ARBA" id="ARBA00022801"/>
    </source>
</evidence>
<dbReference type="PANTHER" id="PTHR30153:SF2">
    <property type="entry name" value="REPLICATIVE DNA HELICASE"/>
    <property type="match status" value="1"/>
</dbReference>
<dbReference type="AlphaFoldDB" id="A0A917C776"/>
<comment type="function">
    <text evidence="12">The main replicative DNA helicase, it participates in initiation and elongation during chromosome replication. Travels ahead of the DNA replisome, separating dsDNA into templates for DNA synthesis. A processive ATP-dependent 5'-3' DNA helicase it has DNA-dependent ATPase activity.</text>
</comment>
<evidence type="ECO:0000256" key="7">
    <source>
        <dbReference type="ARBA" id="ARBA00022840"/>
    </source>
</evidence>
<dbReference type="InterPro" id="IPR016136">
    <property type="entry name" value="DNA_helicase_N/primase_C"/>
</dbReference>
<dbReference type="EMBL" id="BMKR01000006">
    <property type="protein sequence ID" value="GGF72245.1"/>
    <property type="molecule type" value="Genomic_DNA"/>
</dbReference>
<dbReference type="PANTHER" id="PTHR30153">
    <property type="entry name" value="REPLICATIVE DNA HELICASE DNAB"/>
    <property type="match status" value="1"/>
</dbReference>
<dbReference type="Gene3D" id="3.40.50.300">
    <property type="entry name" value="P-loop containing nucleotide triphosphate hydrolases"/>
    <property type="match status" value="1"/>
</dbReference>
<sequence length="460" mass="51439">MNYDPDSSSEEFKLPISMETEQVVLGSIILEPDLMHTAVEIMDQGAMYGQAHRHIYTAMCQLHKAGDPIDLVSLIKKLKDNRHLVLVGGTSYLTNLYQSIPSTANFSYHVGVLNENSMLRKIIRAGYKQMRAASEDRDVGQALISMQSTVDHLMAQSSAAREPDFIPLQQLGVQALEQMEEQVLTHGGGINGVPSGFRDLDNMTNGFQESDLIIIAARPSVGKTAVALNIASNASKCVTAPIAVFSLEQPRQQVTKRFISSEGQVDANRIRTVNMSDSDWGRAVDTVAQFGNILVNDSPGLTVWDIRTKARRLKQEKGLAMIIIDYLQLIRGNSKSTENRQQEVSEISRTLKQIARELDVPIIALSQLSRNVEQRQDKRPMMSDLRESGSIEQDADVVAFLYRDDYYNADSEKKNIIEIIIAKQRNGPVGTVELVFLKNFNKFVNYERNHNQDQKLGDAR</sequence>